<feature type="domain" description="UspA" evidence="4">
    <location>
        <begin position="9"/>
        <end position="144"/>
    </location>
</feature>
<dbReference type="PANTHER" id="PTHR46268:SF27">
    <property type="entry name" value="UNIVERSAL STRESS PROTEIN RV2623"/>
    <property type="match status" value="1"/>
</dbReference>
<dbReference type="PRINTS" id="PR01438">
    <property type="entry name" value="UNVRSLSTRESS"/>
</dbReference>
<evidence type="ECO:0000256" key="1">
    <source>
        <dbReference type="ARBA" id="ARBA00008791"/>
    </source>
</evidence>
<sequence length="289" mass="30761">MRGSRSAEVVAGFDGSAGSQRAARWAALEAVTRKQSLLLLHAIAVPLEQFTRIRLPSEVVGPQHNAAEQALEDMAAECRSRFPELGVRTVVRIGVLATVLRDVAAHASVIVLGPPELSRTRRVLLGSTAAEVVRTASQPVVVLRDERTSGQSEAPVFERIVVGVDGSEFSARATGFAYDFADRHGAELTAVLACTSPDLGGELEPGVVDACRRELSETLAGWREHYPDVQVKEQVTTSERPAEALLSAAVDADLLVVGTRGRGAIRSTLFGSVSHTAVHYAPCPVAVVR</sequence>
<protein>
    <submittedName>
        <fullName evidence="5">Universal stress protein</fullName>
    </submittedName>
</protein>
<dbReference type="InterPro" id="IPR006016">
    <property type="entry name" value="UspA"/>
</dbReference>
<comment type="similarity">
    <text evidence="1">Belongs to the universal stress protein A family.</text>
</comment>
<evidence type="ECO:0000256" key="2">
    <source>
        <dbReference type="ARBA" id="ARBA00022741"/>
    </source>
</evidence>
<proteinExistence type="inferred from homology"/>
<feature type="domain" description="UspA" evidence="4">
    <location>
        <begin position="157"/>
        <end position="289"/>
    </location>
</feature>
<dbReference type="Pfam" id="PF00582">
    <property type="entry name" value="Usp"/>
    <property type="match status" value="2"/>
</dbReference>
<dbReference type="Gene3D" id="3.40.50.620">
    <property type="entry name" value="HUPs"/>
    <property type="match status" value="2"/>
</dbReference>
<name>A0ABT4UT36_9PSEU</name>
<keyword evidence="3" id="KW-0067">ATP-binding</keyword>
<dbReference type="InterPro" id="IPR014729">
    <property type="entry name" value="Rossmann-like_a/b/a_fold"/>
</dbReference>
<accession>A0ABT4UT36</accession>
<evidence type="ECO:0000313" key="5">
    <source>
        <dbReference type="EMBL" id="MDA3624693.1"/>
    </source>
</evidence>
<dbReference type="RefSeq" id="WP_270947261.1">
    <property type="nucleotide sequence ID" value="NZ_JAQGLA010000004.1"/>
</dbReference>
<evidence type="ECO:0000313" key="6">
    <source>
        <dbReference type="Proteomes" id="UP001210380"/>
    </source>
</evidence>
<keyword evidence="6" id="KW-1185">Reference proteome</keyword>
<gene>
    <name evidence="5" type="ORF">OU415_04525</name>
</gene>
<keyword evidence="2" id="KW-0547">Nucleotide-binding</keyword>
<evidence type="ECO:0000256" key="3">
    <source>
        <dbReference type="ARBA" id="ARBA00022840"/>
    </source>
</evidence>
<comment type="caution">
    <text evidence="5">The sequence shown here is derived from an EMBL/GenBank/DDBJ whole genome shotgun (WGS) entry which is preliminary data.</text>
</comment>
<dbReference type="PANTHER" id="PTHR46268">
    <property type="entry name" value="STRESS RESPONSE PROTEIN NHAX"/>
    <property type="match status" value="1"/>
</dbReference>
<dbReference type="SUPFAM" id="SSF52402">
    <property type="entry name" value="Adenine nucleotide alpha hydrolases-like"/>
    <property type="match status" value="2"/>
</dbReference>
<organism evidence="5 6">
    <name type="scientific">Saccharopolyspora oryzae</name>
    <dbReference type="NCBI Taxonomy" id="2997343"/>
    <lineage>
        <taxon>Bacteria</taxon>
        <taxon>Bacillati</taxon>
        <taxon>Actinomycetota</taxon>
        <taxon>Actinomycetes</taxon>
        <taxon>Pseudonocardiales</taxon>
        <taxon>Pseudonocardiaceae</taxon>
        <taxon>Saccharopolyspora</taxon>
    </lineage>
</organism>
<dbReference type="EMBL" id="JAQGLA010000004">
    <property type="protein sequence ID" value="MDA3624693.1"/>
    <property type="molecule type" value="Genomic_DNA"/>
</dbReference>
<reference evidence="5 6" key="1">
    <citation type="submission" date="2022-11" db="EMBL/GenBank/DDBJ databases">
        <title>Draft genome sequence of Saccharopolyspora sp. WRP15-2 isolated from rhizosphere soils of wild rice in Thailand.</title>
        <authorList>
            <person name="Duangmal K."/>
            <person name="Kammanee S."/>
            <person name="Muangham S."/>
        </authorList>
    </citation>
    <scope>NUCLEOTIDE SEQUENCE [LARGE SCALE GENOMIC DNA]</scope>
    <source>
        <strain evidence="5 6">WRP15-2</strain>
    </source>
</reference>
<evidence type="ECO:0000259" key="4">
    <source>
        <dbReference type="Pfam" id="PF00582"/>
    </source>
</evidence>
<dbReference type="Proteomes" id="UP001210380">
    <property type="component" value="Unassembled WGS sequence"/>
</dbReference>
<dbReference type="InterPro" id="IPR006015">
    <property type="entry name" value="Universal_stress_UspA"/>
</dbReference>